<gene>
    <name evidence="5" type="ORF">ADS79_06460</name>
    <name evidence="4" type="ORF">BRE01_33000</name>
</gene>
<dbReference type="PATRIC" id="fig|54915.3.peg.6712"/>
<dbReference type="PROSITE" id="PS50987">
    <property type="entry name" value="HTH_ARSR_2"/>
    <property type="match status" value="1"/>
</dbReference>
<dbReference type="PANTHER" id="PTHR38600">
    <property type="entry name" value="TRANSCRIPTIONAL REGULATORY PROTEIN"/>
    <property type="match status" value="1"/>
</dbReference>
<dbReference type="GO" id="GO:0003700">
    <property type="term" value="F:DNA-binding transcription factor activity"/>
    <property type="evidence" value="ECO:0007669"/>
    <property type="project" value="InterPro"/>
</dbReference>
<dbReference type="Proteomes" id="UP000036834">
    <property type="component" value="Unassembled WGS sequence"/>
</dbReference>
<reference evidence="4 7" key="3">
    <citation type="submission" date="2019-06" db="EMBL/GenBank/DDBJ databases">
        <title>Whole genome shotgun sequence of Brevibacillus reuszeri NBRC 15719.</title>
        <authorList>
            <person name="Hosoyama A."/>
            <person name="Uohara A."/>
            <person name="Ohji S."/>
            <person name="Ichikawa N."/>
        </authorList>
    </citation>
    <scope>NUCLEOTIDE SEQUENCE [LARGE SCALE GENOMIC DNA]</scope>
    <source>
        <strain evidence="4 7">NBRC 15719</strain>
    </source>
</reference>
<dbReference type="InterPro" id="IPR036390">
    <property type="entry name" value="WH_DNA-bd_sf"/>
</dbReference>
<keyword evidence="1" id="KW-0238">DNA-binding</keyword>
<feature type="compositionally biased region" description="Polar residues" evidence="2">
    <location>
        <begin position="109"/>
        <end position="130"/>
    </location>
</feature>
<dbReference type="SUPFAM" id="SSF46785">
    <property type="entry name" value="Winged helix' DNA-binding domain"/>
    <property type="match status" value="1"/>
</dbReference>
<dbReference type="OrthoDB" id="9799175at2"/>
<sequence>MNASAPKHDVFQAIADPTRRKLLELLTEQEMAVTAISSHFPMSRTAVSKHLRILSEAGLVKEQKIGRETRYRMQPEPLQELKSWLAYYERFWDNKLHALKRLVEDDPGSANTPSGPRLVQTKTSPTTEQR</sequence>
<dbReference type="EMBL" id="BJON01000013">
    <property type="protein sequence ID" value="GED69598.1"/>
    <property type="molecule type" value="Genomic_DNA"/>
</dbReference>
<evidence type="ECO:0000259" key="3">
    <source>
        <dbReference type="PROSITE" id="PS50987"/>
    </source>
</evidence>
<reference evidence="6" key="1">
    <citation type="submission" date="2015-07" db="EMBL/GenBank/DDBJ databases">
        <title>Genome sequencing project for genomic taxonomy and phylogenomics of Bacillus-like bacteria.</title>
        <authorList>
            <person name="Liu B."/>
            <person name="Wang J."/>
            <person name="Zhu Y."/>
            <person name="Liu G."/>
            <person name="Chen Q."/>
            <person name="Chen Z."/>
            <person name="Lan J."/>
            <person name="Che J."/>
            <person name="Ge C."/>
            <person name="Shi H."/>
            <person name="Pan Z."/>
            <person name="Liu X."/>
        </authorList>
    </citation>
    <scope>NUCLEOTIDE SEQUENCE [LARGE SCALE GENOMIC DNA]</scope>
    <source>
        <strain evidence="6">DSM 9887</strain>
    </source>
</reference>
<evidence type="ECO:0000313" key="7">
    <source>
        <dbReference type="Proteomes" id="UP000319578"/>
    </source>
</evidence>
<dbReference type="Proteomes" id="UP000319578">
    <property type="component" value="Unassembled WGS sequence"/>
</dbReference>
<evidence type="ECO:0000313" key="4">
    <source>
        <dbReference type="EMBL" id="GED69598.1"/>
    </source>
</evidence>
<reference evidence="5" key="2">
    <citation type="submission" date="2015-07" db="EMBL/GenBank/DDBJ databases">
        <title>MeaNS - Measles Nucleotide Surveillance Program.</title>
        <authorList>
            <person name="Tran T."/>
            <person name="Druce J."/>
        </authorList>
    </citation>
    <scope>NUCLEOTIDE SEQUENCE</scope>
    <source>
        <strain evidence="5">DSM 9887</strain>
    </source>
</reference>
<dbReference type="InterPro" id="IPR001845">
    <property type="entry name" value="HTH_ArsR_DNA-bd_dom"/>
</dbReference>
<organism evidence="5 6">
    <name type="scientific">Brevibacillus reuszeri</name>
    <dbReference type="NCBI Taxonomy" id="54915"/>
    <lineage>
        <taxon>Bacteria</taxon>
        <taxon>Bacillati</taxon>
        <taxon>Bacillota</taxon>
        <taxon>Bacilli</taxon>
        <taxon>Bacillales</taxon>
        <taxon>Paenibacillaceae</taxon>
        <taxon>Brevibacillus</taxon>
    </lineage>
</organism>
<dbReference type="EMBL" id="LGIQ01000005">
    <property type="protein sequence ID" value="KNB73581.1"/>
    <property type="molecule type" value="Genomic_DNA"/>
</dbReference>
<evidence type="ECO:0000313" key="5">
    <source>
        <dbReference type="EMBL" id="KNB73581.1"/>
    </source>
</evidence>
<keyword evidence="7" id="KW-1185">Reference proteome</keyword>
<dbReference type="SMART" id="SM00418">
    <property type="entry name" value="HTH_ARSR"/>
    <property type="match status" value="1"/>
</dbReference>
<evidence type="ECO:0000313" key="6">
    <source>
        <dbReference type="Proteomes" id="UP000036834"/>
    </source>
</evidence>
<dbReference type="PANTHER" id="PTHR38600:SF1">
    <property type="entry name" value="TRANSCRIPTIONAL REGULATORY PROTEIN"/>
    <property type="match status" value="1"/>
</dbReference>
<dbReference type="InterPro" id="IPR036388">
    <property type="entry name" value="WH-like_DNA-bd_sf"/>
</dbReference>
<dbReference type="AlphaFoldDB" id="A0A0K9YY46"/>
<name>A0A0K9YY46_9BACL</name>
<dbReference type="Pfam" id="PF01022">
    <property type="entry name" value="HTH_5"/>
    <property type="match status" value="1"/>
</dbReference>
<accession>A0A0K9YY46</accession>
<dbReference type="STRING" id="54915.ADS79_06460"/>
<dbReference type="InterPro" id="IPR011991">
    <property type="entry name" value="ArsR-like_HTH"/>
</dbReference>
<dbReference type="RefSeq" id="WP_049737586.1">
    <property type="nucleotide sequence ID" value="NZ_BJON01000013.1"/>
</dbReference>
<protein>
    <submittedName>
        <fullName evidence="4 5">Transcriptional regulator</fullName>
    </submittedName>
</protein>
<evidence type="ECO:0000256" key="1">
    <source>
        <dbReference type="ARBA" id="ARBA00023125"/>
    </source>
</evidence>
<dbReference type="CDD" id="cd00090">
    <property type="entry name" value="HTH_ARSR"/>
    <property type="match status" value="1"/>
</dbReference>
<dbReference type="NCBIfam" id="NF033788">
    <property type="entry name" value="HTH_metalloreg"/>
    <property type="match status" value="1"/>
</dbReference>
<feature type="region of interest" description="Disordered" evidence="2">
    <location>
        <begin position="105"/>
        <end position="130"/>
    </location>
</feature>
<dbReference type="Gene3D" id="1.10.10.10">
    <property type="entry name" value="Winged helix-like DNA-binding domain superfamily/Winged helix DNA-binding domain"/>
    <property type="match status" value="1"/>
</dbReference>
<comment type="caution">
    <text evidence="5">The sequence shown here is derived from an EMBL/GenBank/DDBJ whole genome shotgun (WGS) entry which is preliminary data.</text>
</comment>
<dbReference type="PRINTS" id="PR00778">
    <property type="entry name" value="HTHARSR"/>
</dbReference>
<feature type="domain" description="HTH arsR-type" evidence="3">
    <location>
        <begin position="1"/>
        <end position="93"/>
    </location>
</feature>
<dbReference type="GO" id="GO:0003677">
    <property type="term" value="F:DNA binding"/>
    <property type="evidence" value="ECO:0007669"/>
    <property type="project" value="UniProtKB-KW"/>
</dbReference>
<evidence type="ECO:0000256" key="2">
    <source>
        <dbReference type="SAM" id="MobiDB-lite"/>
    </source>
</evidence>
<proteinExistence type="predicted"/>